<dbReference type="AlphaFoldDB" id="A0A164RLZ4"/>
<evidence type="ECO:0000313" key="2">
    <source>
        <dbReference type="EMBL" id="KZS90682.1"/>
    </source>
</evidence>
<protein>
    <submittedName>
        <fullName evidence="2">Uncharacterized protein</fullName>
    </submittedName>
</protein>
<dbReference type="Proteomes" id="UP000076722">
    <property type="component" value="Unassembled WGS sequence"/>
</dbReference>
<feature type="region of interest" description="Disordered" evidence="1">
    <location>
        <begin position="42"/>
        <end position="69"/>
    </location>
</feature>
<feature type="region of interest" description="Disordered" evidence="1">
    <location>
        <begin position="1"/>
        <end position="24"/>
    </location>
</feature>
<evidence type="ECO:0000256" key="1">
    <source>
        <dbReference type="SAM" id="MobiDB-lite"/>
    </source>
</evidence>
<evidence type="ECO:0000313" key="3">
    <source>
        <dbReference type="Proteomes" id="UP000076722"/>
    </source>
</evidence>
<reference evidence="2 3" key="1">
    <citation type="journal article" date="2016" name="Mol. Biol. Evol.">
        <title>Comparative Genomics of Early-Diverging Mushroom-Forming Fungi Provides Insights into the Origins of Lignocellulose Decay Capabilities.</title>
        <authorList>
            <person name="Nagy L.G."/>
            <person name="Riley R."/>
            <person name="Tritt A."/>
            <person name="Adam C."/>
            <person name="Daum C."/>
            <person name="Floudas D."/>
            <person name="Sun H."/>
            <person name="Yadav J.S."/>
            <person name="Pangilinan J."/>
            <person name="Larsson K.H."/>
            <person name="Matsuura K."/>
            <person name="Barry K."/>
            <person name="Labutti K."/>
            <person name="Kuo R."/>
            <person name="Ohm R.A."/>
            <person name="Bhattacharya S.S."/>
            <person name="Shirouzu T."/>
            <person name="Yoshinaga Y."/>
            <person name="Martin F.M."/>
            <person name="Grigoriev I.V."/>
            <person name="Hibbett D.S."/>
        </authorList>
    </citation>
    <scope>NUCLEOTIDE SEQUENCE [LARGE SCALE GENOMIC DNA]</scope>
    <source>
        <strain evidence="2 3">HHB9708</strain>
    </source>
</reference>
<feature type="compositionally biased region" description="Polar residues" evidence="1">
    <location>
        <begin position="1"/>
        <end position="10"/>
    </location>
</feature>
<accession>A0A164RLZ4</accession>
<gene>
    <name evidence="2" type="ORF">SISNIDRAFT_457527</name>
</gene>
<feature type="compositionally biased region" description="Acidic residues" evidence="1">
    <location>
        <begin position="52"/>
        <end position="69"/>
    </location>
</feature>
<proteinExistence type="predicted"/>
<organism evidence="2 3">
    <name type="scientific">Sistotremastrum niveocremeum HHB9708</name>
    <dbReference type="NCBI Taxonomy" id="1314777"/>
    <lineage>
        <taxon>Eukaryota</taxon>
        <taxon>Fungi</taxon>
        <taxon>Dikarya</taxon>
        <taxon>Basidiomycota</taxon>
        <taxon>Agaricomycotina</taxon>
        <taxon>Agaricomycetes</taxon>
        <taxon>Sistotremastrales</taxon>
        <taxon>Sistotremastraceae</taxon>
        <taxon>Sertulicium</taxon>
        <taxon>Sertulicium niveocremeum</taxon>
    </lineage>
</organism>
<dbReference type="EMBL" id="KV419420">
    <property type="protein sequence ID" value="KZS90682.1"/>
    <property type="molecule type" value="Genomic_DNA"/>
</dbReference>
<keyword evidence="3" id="KW-1185">Reference proteome</keyword>
<name>A0A164RLZ4_9AGAM</name>
<feature type="region of interest" description="Disordered" evidence="1">
    <location>
        <begin position="937"/>
        <end position="970"/>
    </location>
</feature>
<sequence length="970" mass="108477">MQGIGYSSSVPDFAMPQDIPRVPRQPSALGIHVQRILQAGRNQAQPIRIQDDNDQDGNNSEDELEDEVENPCRNIKKGLTEAFTPEPSTNSQVTNAGRHHTVRDVPARDSPIVLKVQHILLSWRQSFSASTPDKLAYVLEKKYPSDRLAINELEGADARHAGILQLLATECRFRIYLATVRLTVQGEIMGGEEGNRRVAPGATHEWTFLNIFSLNGRKIDFTDADSKFNYPRDFFPRKLNEGKPRSEKSDGYVGLHPYSVYFKTVVLIWPENRHRGILGNGWLSNATAELKESTTRKPSPKEKLLCQRMMIRLRSLARLKNEAWGGDAACHELCVATLRWRSSRFWLSAANLGQNTTGPSFLSIPELVNATATFGFDKVKSLLTDHLINSDTSVRRFELLAALRSPVSEQDPDFMFWYRDQRSWALNNLRKATQADVPAFVTLAQSLGIPIIQSTAIPQLLRLDCDREFWFAFLSGLKSNRETIPPSVIAVDDVIKATLASFLERTHPLSLAAKAVPFAEGTPTYDSQPTIRFVNFCVELECPNSCTIIFDKLHRSYAQADEQTRSALISEVWSPLMAAINSCASPPHSINIYAPPFRGFSETIASQILNLEINWDQNSRETDWPGVIEAAKFYRESNGLTYLEDEITARLAISCNPPVVSASVAKILQAHWASDAGTNEGLGLRRLIKQILIASISRGNILVPSSQYGTRDNSTADHLQTSKELLVLCFETNNVALVPQLLSRLKTTATLSHYTSVALPFIEFLCEELPSRGISISSDLYAAFCRDILTIFADRVLDPRPVAWASCLEDALKVLNCGCDYCDHMISNLLSPECVIEIRQPAQPRAHLEKQIELYPEFGLKYHTNTDRRTFQFNGNCYGLVITKPDWIMNFGRWSRCREVALAAINAIPSGRRQRSIFGNNYARILDKLATSDPETLPIHEAPWAGTSKRALPSSFGGEQGASKRGRNDP</sequence>